<name>M7SJP0_EUTLA</name>
<dbReference type="HOGENOM" id="CLU_1875427_0_0_1"/>
<organism evidence="2 3">
    <name type="scientific">Eutypa lata (strain UCR-EL1)</name>
    <name type="common">Grapevine dieback disease fungus</name>
    <name type="synonym">Eutypa armeniacae</name>
    <dbReference type="NCBI Taxonomy" id="1287681"/>
    <lineage>
        <taxon>Eukaryota</taxon>
        <taxon>Fungi</taxon>
        <taxon>Dikarya</taxon>
        <taxon>Ascomycota</taxon>
        <taxon>Pezizomycotina</taxon>
        <taxon>Sordariomycetes</taxon>
        <taxon>Xylariomycetidae</taxon>
        <taxon>Xylariales</taxon>
        <taxon>Diatrypaceae</taxon>
        <taxon>Eutypa</taxon>
    </lineage>
</organism>
<dbReference type="EMBL" id="KB707081">
    <property type="protein sequence ID" value="EMR64402.1"/>
    <property type="molecule type" value="Genomic_DNA"/>
</dbReference>
<evidence type="ECO:0000313" key="2">
    <source>
        <dbReference type="EMBL" id="EMR64402.1"/>
    </source>
</evidence>
<dbReference type="Proteomes" id="UP000012174">
    <property type="component" value="Unassembled WGS sequence"/>
</dbReference>
<proteinExistence type="predicted"/>
<evidence type="ECO:0000313" key="3">
    <source>
        <dbReference type="Proteomes" id="UP000012174"/>
    </source>
</evidence>
<feature type="compositionally biased region" description="Acidic residues" evidence="1">
    <location>
        <begin position="126"/>
        <end position="136"/>
    </location>
</feature>
<keyword evidence="3" id="KW-1185">Reference proteome</keyword>
<reference evidence="3" key="1">
    <citation type="journal article" date="2013" name="Genome Announc.">
        <title>Draft genome sequence of the grapevine dieback fungus Eutypa lata UCR-EL1.</title>
        <authorList>
            <person name="Blanco-Ulate B."/>
            <person name="Rolshausen P.E."/>
            <person name="Cantu D."/>
        </authorList>
    </citation>
    <scope>NUCLEOTIDE SEQUENCE [LARGE SCALE GENOMIC DNA]</scope>
    <source>
        <strain evidence="3">UCR-EL1</strain>
    </source>
</reference>
<dbReference type="KEGG" id="ela:UCREL1_8642"/>
<sequence length="136" mass="14630">MSFRERAELTEREKDVLAHAWAFMNISTLDHDKLAEAMGYGNPRSLYPVLKSAKEKLKKAKAASASEEEADPAAPSVPKPAGTPRKRKTASEKPSASTPTKGAKRGKKAPAPRPQGASGEDPVVLYDEDDLEDGEA</sequence>
<protein>
    <submittedName>
        <fullName evidence="2">Uncharacterized protein</fullName>
    </submittedName>
</protein>
<evidence type="ECO:0000256" key="1">
    <source>
        <dbReference type="SAM" id="MobiDB-lite"/>
    </source>
</evidence>
<feature type="region of interest" description="Disordered" evidence="1">
    <location>
        <begin position="55"/>
        <end position="136"/>
    </location>
</feature>
<accession>M7SJP0</accession>
<dbReference type="AlphaFoldDB" id="M7SJP0"/>
<gene>
    <name evidence="2" type="ORF">UCREL1_8642</name>
</gene>